<dbReference type="GO" id="GO:0042645">
    <property type="term" value="C:mitochondrial nucleoid"/>
    <property type="evidence" value="ECO:0007669"/>
    <property type="project" value="UniProtKB-SubCell"/>
</dbReference>
<keyword evidence="6" id="KW-1185">Reference proteome</keyword>
<dbReference type="EMBL" id="AGNL01041310">
    <property type="protein sequence ID" value="EJK51635.1"/>
    <property type="molecule type" value="Genomic_DNA"/>
</dbReference>
<dbReference type="Gene3D" id="3.40.50.300">
    <property type="entry name" value="P-loop containing nucleotide triphosphate hydrolases"/>
    <property type="match status" value="1"/>
</dbReference>
<dbReference type="InterPro" id="IPR003959">
    <property type="entry name" value="ATPase_AAA_core"/>
</dbReference>
<dbReference type="OrthoDB" id="199596at2759"/>
<dbReference type="InterPro" id="IPR027417">
    <property type="entry name" value="P-loop_NTPase"/>
</dbReference>
<keyword evidence="3" id="KW-1135">Mitochondrion nucleoid</keyword>
<dbReference type="GO" id="GO:0005524">
    <property type="term" value="F:ATP binding"/>
    <property type="evidence" value="ECO:0007669"/>
    <property type="project" value="InterPro"/>
</dbReference>
<reference evidence="5 6" key="1">
    <citation type="journal article" date="2012" name="Genome Biol.">
        <title>Genome and low-iron response of an oceanic diatom adapted to chronic iron limitation.</title>
        <authorList>
            <person name="Lommer M."/>
            <person name="Specht M."/>
            <person name="Roy A.S."/>
            <person name="Kraemer L."/>
            <person name="Andreson R."/>
            <person name="Gutowska M.A."/>
            <person name="Wolf J."/>
            <person name="Bergner S.V."/>
            <person name="Schilhabel M.B."/>
            <person name="Klostermeier U.C."/>
            <person name="Beiko R.G."/>
            <person name="Rosenstiel P."/>
            <person name="Hippler M."/>
            <person name="Laroche J."/>
        </authorList>
    </citation>
    <scope>NUCLEOTIDE SEQUENCE [LARGE SCALE GENOMIC DNA]</scope>
    <source>
        <strain evidence="5 6">CCMP1005</strain>
    </source>
</reference>
<dbReference type="SMART" id="SM00382">
    <property type="entry name" value="AAA"/>
    <property type="match status" value="1"/>
</dbReference>
<comment type="caution">
    <text evidence="5">The sequence shown here is derived from an EMBL/GenBank/DDBJ whole genome shotgun (WGS) entry which is preliminary data.</text>
</comment>
<protein>
    <recommendedName>
        <fullName evidence="4">AAA+ ATPase domain-containing protein</fullName>
    </recommendedName>
</protein>
<dbReference type="PANTHER" id="PTHR23075">
    <property type="entry name" value="PUTATIVE ATP-ASE"/>
    <property type="match status" value="1"/>
</dbReference>
<dbReference type="Pfam" id="PF00004">
    <property type="entry name" value="AAA"/>
    <property type="match status" value="1"/>
</dbReference>
<comment type="subcellular location">
    <subcellularLocation>
        <location evidence="1">Mitochondrion matrix</location>
        <location evidence="1">Mitochondrion nucleoid</location>
    </subcellularLocation>
</comment>
<evidence type="ECO:0000259" key="4">
    <source>
        <dbReference type="SMART" id="SM00382"/>
    </source>
</evidence>
<sequence length="817" mass="90547">MDRPLSLSCLVSLCDEIRSSISLPVHLTVPENNNVLNFAANDHLRSLHESVASSSAGILANVSLLLDELEDQVTKEPIEFELDGFGWNFSSTGSESIEEDWLGQIAELVSDISVWEEKAENLTVAANEAYERLKGSTSVAAHSVMEEITARLDSDAEANYQINKGPGSARVESLVDEVIISSRDAYETVLSLQLKQYILRGDRHPYNRATEKSNERATRHHVGVIHYDADNVSSIDSSSIFALNILAISNMADNFLRQSSKMNASSYFIDGQMAGELSDLKVRLEKNGFKSPKQLAFDHAALEAEASLTRVKLLFQQARHSVGLELLKMRSANLVKSASRRSWASERLDNYQSAVLLGRDQDVHHVEALVDSLVVNLDAIEHMETIWNSTTRDLTEMVDAGEIESRVEVEAIHAEYSVERENEHFALKQIDIMGKLRLEEIVSSIEAVFYHMADCFRHILTEDGRRQFSFYCLAVAVVVFLTLTTREMISLGSAVALRFFTSPRLVRQFGNLSASYQIRSAAGSLPASIVLQPDLRDRVEKIIRVSAYASKRRFPLRNILIFGRAGTGKSVLAEAIANASTLPFALMSGADLAPLGSQGPAELRRLLMWAANKSTGGIIVIDEAEVALGSRAKTANANPGHAADEKESLAAGYSRDCLNVLLSMTGTFGNVALILTTTNPSRIDEAVLDRCDEIVHLSLPREGERRSLLRNHFHTNFVRQKHETCRERILAKFSSKSPKARYDGHFDVEKSLNDLARETKEASGRELVKHISTLVYRAHASESGVLTKYLWETEKKARAIRSSGKRGTLQRGCGTRC</sequence>
<evidence type="ECO:0000313" key="6">
    <source>
        <dbReference type="Proteomes" id="UP000266841"/>
    </source>
</evidence>
<dbReference type="eggNOG" id="KOG0742">
    <property type="taxonomic scope" value="Eukaryota"/>
</dbReference>
<dbReference type="Proteomes" id="UP000266841">
    <property type="component" value="Unassembled WGS sequence"/>
</dbReference>
<dbReference type="GO" id="GO:0008270">
    <property type="term" value="F:zinc ion binding"/>
    <property type="evidence" value="ECO:0007669"/>
    <property type="project" value="TreeGrafter"/>
</dbReference>
<proteinExistence type="predicted"/>
<evidence type="ECO:0000256" key="3">
    <source>
        <dbReference type="ARBA" id="ARBA00023271"/>
    </source>
</evidence>
<feature type="domain" description="AAA+ ATPase" evidence="4">
    <location>
        <begin position="555"/>
        <end position="701"/>
    </location>
</feature>
<dbReference type="PANTHER" id="PTHR23075:SF0">
    <property type="entry name" value="ATPASE FAMILY AAA DOMAIN-CONTAINING PROTEIN 3"/>
    <property type="match status" value="1"/>
</dbReference>
<accession>K0REK3</accession>
<evidence type="ECO:0000256" key="1">
    <source>
        <dbReference type="ARBA" id="ARBA00004436"/>
    </source>
</evidence>
<dbReference type="SUPFAM" id="SSF52540">
    <property type="entry name" value="P-loop containing nucleoside triphosphate hydrolases"/>
    <property type="match status" value="1"/>
</dbReference>
<organism evidence="5 6">
    <name type="scientific">Thalassiosira oceanica</name>
    <name type="common">Marine diatom</name>
    <dbReference type="NCBI Taxonomy" id="159749"/>
    <lineage>
        <taxon>Eukaryota</taxon>
        <taxon>Sar</taxon>
        <taxon>Stramenopiles</taxon>
        <taxon>Ochrophyta</taxon>
        <taxon>Bacillariophyta</taxon>
        <taxon>Coscinodiscophyceae</taxon>
        <taxon>Thalassiosirophycidae</taxon>
        <taxon>Thalassiosirales</taxon>
        <taxon>Thalassiosiraceae</taxon>
        <taxon>Thalassiosira</taxon>
    </lineage>
</organism>
<name>K0REK3_THAOC</name>
<evidence type="ECO:0000256" key="2">
    <source>
        <dbReference type="ARBA" id="ARBA00023054"/>
    </source>
</evidence>
<dbReference type="GO" id="GO:0007005">
    <property type="term" value="P:mitochondrion organization"/>
    <property type="evidence" value="ECO:0007669"/>
    <property type="project" value="TreeGrafter"/>
</dbReference>
<gene>
    <name evidence="5" type="ORF">THAOC_29176</name>
</gene>
<dbReference type="AlphaFoldDB" id="K0REK3"/>
<keyword evidence="2" id="KW-0175">Coiled coil</keyword>
<dbReference type="InterPro" id="IPR003593">
    <property type="entry name" value="AAA+_ATPase"/>
</dbReference>
<dbReference type="GO" id="GO:0016887">
    <property type="term" value="F:ATP hydrolysis activity"/>
    <property type="evidence" value="ECO:0007669"/>
    <property type="project" value="InterPro"/>
</dbReference>
<evidence type="ECO:0000313" key="5">
    <source>
        <dbReference type="EMBL" id="EJK51635.1"/>
    </source>
</evidence>
<keyword evidence="3" id="KW-0496">Mitochondrion</keyword>